<evidence type="ECO:0000256" key="11">
    <source>
        <dbReference type="ARBA" id="ARBA00023326"/>
    </source>
</evidence>
<comment type="function">
    <text evidence="12">Glucanases play a role in cell expansion during growth, in cell-cell fusion during mating, and in spore release during sporulation. This enzyme may be involved in beta-glucan degradation. Active on laminarin and lichenan.</text>
</comment>
<dbReference type="OrthoDB" id="68336at2759"/>
<dbReference type="GO" id="GO:0009277">
    <property type="term" value="C:fungal-type cell wall"/>
    <property type="evidence" value="ECO:0007669"/>
    <property type="project" value="TreeGrafter"/>
</dbReference>
<dbReference type="STRING" id="1109443.G4TU85"/>
<evidence type="ECO:0000256" key="13">
    <source>
        <dbReference type="ARBA" id="ARBA00042373"/>
    </source>
</evidence>
<dbReference type="GO" id="GO:0005576">
    <property type="term" value="C:extracellular region"/>
    <property type="evidence" value="ECO:0007669"/>
    <property type="project" value="TreeGrafter"/>
</dbReference>
<comment type="similarity">
    <text evidence="3">Belongs to the glycosyl hydrolase 17 family.</text>
</comment>
<dbReference type="GO" id="GO:0042973">
    <property type="term" value="F:glucan endo-1,3-beta-D-glucosidase activity"/>
    <property type="evidence" value="ECO:0007669"/>
    <property type="project" value="UniProtKB-EC"/>
</dbReference>
<dbReference type="SUPFAM" id="SSF51445">
    <property type="entry name" value="(Trans)glycosidases"/>
    <property type="match status" value="1"/>
</dbReference>
<comment type="subcellular location">
    <subcellularLocation>
        <location evidence="2">Cell membrane</location>
        <topology evidence="2">Single-pass type II membrane protein</topology>
    </subcellularLocation>
</comment>
<dbReference type="Gene3D" id="3.20.20.80">
    <property type="entry name" value="Glycosidases"/>
    <property type="match status" value="2"/>
</dbReference>
<comment type="caution">
    <text evidence="16">The sequence shown here is derived from an EMBL/GenBank/DDBJ whole genome shotgun (WGS) entry which is preliminary data.</text>
</comment>
<evidence type="ECO:0000256" key="5">
    <source>
        <dbReference type="ARBA" id="ARBA00022475"/>
    </source>
</evidence>
<accession>G4TU85</accession>
<evidence type="ECO:0000256" key="8">
    <source>
        <dbReference type="ARBA" id="ARBA00023180"/>
    </source>
</evidence>
<comment type="catalytic activity">
    <reaction evidence="1">
        <text>Hydrolysis of (1-&gt;3)-beta-D-glucosidic linkages in (1-&gt;3)-beta-D-glucans.</text>
        <dbReference type="EC" id="3.2.1.39"/>
    </reaction>
</comment>
<evidence type="ECO:0000256" key="12">
    <source>
        <dbReference type="ARBA" id="ARBA00037649"/>
    </source>
</evidence>
<keyword evidence="7" id="KW-0472">Membrane</keyword>
<dbReference type="InterPro" id="IPR050732">
    <property type="entry name" value="Beta-glucan_modifiers"/>
</dbReference>
<dbReference type="EC" id="3.2.1.39" evidence="4"/>
<reference evidence="16 17" key="1">
    <citation type="journal article" date="2011" name="PLoS Pathog.">
        <title>Endophytic Life Strategies Decoded by Genome and Transcriptome Analyses of the Mutualistic Root Symbiont Piriformospora indica.</title>
        <authorList>
            <person name="Zuccaro A."/>
            <person name="Lahrmann U."/>
            <person name="Guldener U."/>
            <person name="Langen G."/>
            <person name="Pfiffi S."/>
            <person name="Biedenkopf D."/>
            <person name="Wong P."/>
            <person name="Samans B."/>
            <person name="Grimm C."/>
            <person name="Basiewicz M."/>
            <person name="Murat C."/>
            <person name="Martin F."/>
            <person name="Kogel K.H."/>
        </authorList>
    </citation>
    <scope>NUCLEOTIDE SEQUENCE [LARGE SCALE GENOMIC DNA]</scope>
    <source>
        <strain evidence="16 17">DSM 11827</strain>
    </source>
</reference>
<keyword evidence="10" id="KW-0961">Cell wall biogenesis/degradation</keyword>
<organism evidence="16 17">
    <name type="scientific">Serendipita indica (strain DSM 11827)</name>
    <name type="common">Root endophyte fungus</name>
    <name type="synonym">Piriformospora indica</name>
    <dbReference type="NCBI Taxonomy" id="1109443"/>
    <lineage>
        <taxon>Eukaryota</taxon>
        <taxon>Fungi</taxon>
        <taxon>Dikarya</taxon>
        <taxon>Basidiomycota</taxon>
        <taxon>Agaricomycotina</taxon>
        <taxon>Agaricomycetes</taxon>
        <taxon>Sebacinales</taxon>
        <taxon>Serendipitaceae</taxon>
        <taxon>Serendipita</taxon>
    </lineage>
</organism>
<feature type="region of interest" description="Disordered" evidence="15">
    <location>
        <begin position="38"/>
        <end position="75"/>
    </location>
</feature>
<dbReference type="AlphaFoldDB" id="G4TU85"/>
<evidence type="ECO:0000256" key="1">
    <source>
        <dbReference type="ARBA" id="ARBA00000382"/>
    </source>
</evidence>
<dbReference type="InParanoid" id="G4TU85"/>
<dbReference type="eggNOG" id="ENOG502QTKT">
    <property type="taxonomic scope" value="Eukaryota"/>
</dbReference>
<gene>
    <name evidence="16" type="ORF">PIIN_08848</name>
</gene>
<dbReference type="HOGENOM" id="CLU_011476_2_1_1"/>
<keyword evidence="6 16" id="KW-0378">Hydrolase</keyword>
<dbReference type="PANTHER" id="PTHR16631:SF17">
    <property type="entry name" value="GLUCAN ENDO-1,3-BETA-GLUCOSIDASE BTGC"/>
    <property type="match status" value="1"/>
</dbReference>
<evidence type="ECO:0000256" key="14">
    <source>
        <dbReference type="ARBA" id="ARBA00043078"/>
    </source>
</evidence>
<keyword evidence="17" id="KW-1185">Reference proteome</keyword>
<dbReference type="GO" id="GO:0071555">
    <property type="term" value="P:cell wall organization"/>
    <property type="evidence" value="ECO:0007669"/>
    <property type="project" value="UniProtKB-KW"/>
</dbReference>
<dbReference type="OMA" id="MPECGAN"/>
<evidence type="ECO:0000256" key="2">
    <source>
        <dbReference type="ARBA" id="ARBA00004401"/>
    </source>
</evidence>
<proteinExistence type="inferred from homology"/>
<evidence type="ECO:0000256" key="10">
    <source>
        <dbReference type="ARBA" id="ARBA00023316"/>
    </source>
</evidence>
<dbReference type="InterPro" id="IPR017853">
    <property type="entry name" value="GH"/>
</dbReference>
<dbReference type="GO" id="GO:0000272">
    <property type="term" value="P:polysaccharide catabolic process"/>
    <property type="evidence" value="ECO:0007669"/>
    <property type="project" value="UniProtKB-KW"/>
</dbReference>
<name>G4TU85_SERID</name>
<keyword evidence="11" id="KW-0624">Polysaccharide degradation</keyword>
<evidence type="ECO:0000256" key="3">
    <source>
        <dbReference type="ARBA" id="ARBA00008773"/>
    </source>
</evidence>
<evidence type="ECO:0000313" key="17">
    <source>
        <dbReference type="Proteomes" id="UP000007148"/>
    </source>
</evidence>
<dbReference type="PANTHER" id="PTHR16631">
    <property type="entry name" value="GLUCAN 1,3-BETA-GLUCOSIDASE"/>
    <property type="match status" value="1"/>
</dbReference>
<dbReference type="FunCoup" id="G4TU85">
    <property type="interactions" value="30"/>
</dbReference>
<dbReference type="Proteomes" id="UP000007148">
    <property type="component" value="Unassembled WGS sequence"/>
</dbReference>
<evidence type="ECO:0000313" key="16">
    <source>
        <dbReference type="EMBL" id="CCA74878.1"/>
    </source>
</evidence>
<keyword evidence="5" id="KW-1003">Cell membrane</keyword>
<evidence type="ECO:0000256" key="9">
    <source>
        <dbReference type="ARBA" id="ARBA00023277"/>
    </source>
</evidence>
<evidence type="ECO:0000256" key="4">
    <source>
        <dbReference type="ARBA" id="ARBA00012780"/>
    </source>
</evidence>
<dbReference type="GO" id="GO:0009986">
    <property type="term" value="C:cell surface"/>
    <property type="evidence" value="ECO:0007669"/>
    <property type="project" value="TreeGrafter"/>
</dbReference>
<dbReference type="EMBL" id="CAFZ01000366">
    <property type="protein sequence ID" value="CCA74878.1"/>
    <property type="molecule type" value="Genomic_DNA"/>
</dbReference>
<dbReference type="GO" id="GO:0005886">
    <property type="term" value="C:plasma membrane"/>
    <property type="evidence" value="ECO:0007669"/>
    <property type="project" value="UniProtKB-SubCell"/>
</dbReference>
<sequence length="383" mass="41019">MKLQSKTKKILFVAAVVASLAIVGTVVGVVVVEVKKNRQSNATSTPSDSNSSVSGSSTQGNTASATSTSGASSPVATDFPLDPNLHKSFYGLAYTPKGAIMPECGANIADVRKDMEKLSQLTTRLRLYGSDCNVTSLVLQAIDDLKVDVQVFPGIYLEREELSYTRQKRILEDALTVYGTSRVLGVTVGNEYLLISSNAGDTIDNATTRLVEKMNEVRTDLTALNFNIPVGTSETGGGTSQTLADNADYIFANIHPWFSSNTVEQAATFANNQFTNQILPLATASTRTPPPVMYQGEYGWPSGSDTPGDTNSAGSAASLANLQLALDDWVCAANRAGTRYWWFEPFDATWKATTTTLGVEPHWGLFDGEGNLKDITIPDCVAN</sequence>
<evidence type="ECO:0000256" key="6">
    <source>
        <dbReference type="ARBA" id="ARBA00022801"/>
    </source>
</evidence>
<keyword evidence="8" id="KW-0325">Glycoprotein</keyword>
<protein>
    <recommendedName>
        <fullName evidence="4">glucan endo-1,3-beta-D-glucosidase</fullName>
        <ecNumber evidence="4">3.2.1.39</ecNumber>
    </recommendedName>
    <alternativeName>
        <fullName evidence="14">Endo-1,3-beta-glucanase btgC</fullName>
    </alternativeName>
    <alternativeName>
        <fullName evidence="13">Laminarinase btgC</fullName>
    </alternativeName>
</protein>
<evidence type="ECO:0000256" key="15">
    <source>
        <dbReference type="SAM" id="MobiDB-lite"/>
    </source>
</evidence>
<keyword evidence="9" id="KW-0119">Carbohydrate metabolism</keyword>
<evidence type="ECO:0000256" key="7">
    <source>
        <dbReference type="ARBA" id="ARBA00023136"/>
    </source>
</evidence>
<feature type="compositionally biased region" description="Low complexity" evidence="15">
    <location>
        <begin position="40"/>
        <end position="73"/>
    </location>
</feature>